<dbReference type="InterPro" id="IPR005467">
    <property type="entry name" value="His_kinase_dom"/>
</dbReference>
<dbReference type="PRINTS" id="PR00344">
    <property type="entry name" value="BCTRLSENSOR"/>
</dbReference>
<evidence type="ECO:0000313" key="11">
    <source>
        <dbReference type="EMBL" id="MBK1712652.1"/>
    </source>
</evidence>
<name>A0ABS1DV48_RUBGE</name>
<dbReference type="Pfam" id="PF02518">
    <property type="entry name" value="HATPase_c"/>
    <property type="match status" value="1"/>
</dbReference>
<feature type="domain" description="PAC" evidence="10">
    <location>
        <begin position="304"/>
        <end position="355"/>
    </location>
</feature>
<accession>A0ABS1DV48</accession>
<dbReference type="SMART" id="SM00388">
    <property type="entry name" value="HisKA"/>
    <property type="match status" value="1"/>
</dbReference>
<feature type="transmembrane region" description="Helical" evidence="7">
    <location>
        <begin position="34"/>
        <end position="52"/>
    </location>
</feature>
<feature type="transmembrane region" description="Helical" evidence="7">
    <location>
        <begin position="150"/>
        <end position="167"/>
    </location>
</feature>
<dbReference type="InterPro" id="IPR036890">
    <property type="entry name" value="HATPase_C_sf"/>
</dbReference>
<dbReference type="PANTHER" id="PTHR45339">
    <property type="entry name" value="HYBRID SIGNAL TRANSDUCTION HISTIDINE KINASE J"/>
    <property type="match status" value="1"/>
</dbReference>
<dbReference type="Pfam" id="PF00512">
    <property type="entry name" value="HisKA"/>
    <property type="match status" value="1"/>
</dbReference>
<dbReference type="InterPro" id="IPR003661">
    <property type="entry name" value="HisK_dim/P_dom"/>
</dbReference>
<protein>
    <recommendedName>
        <fullName evidence="2">histidine kinase</fullName>
        <ecNumber evidence="2">2.7.13.3</ecNumber>
    </recommendedName>
</protein>
<dbReference type="Gene3D" id="1.10.287.130">
    <property type="match status" value="1"/>
</dbReference>
<dbReference type="InterPro" id="IPR035965">
    <property type="entry name" value="PAS-like_dom_sf"/>
</dbReference>
<sequence>MDAATLLTTNALLSSAAAVVMGVVLRTRKTYPGFGFWTAGIACLALGAALLIPDVLPSNWGARVARNGLLLAGHALILRGMLVFRGMRVGAAPEAVLAAVFLASFGYFSLEASQLPARIVCYCLLSATLSLATVAVTLRRRPPHFGSNDLLLALWLTLFALITLVRAAQELGDVSTAFETIKSLGGIYALAQILSVQLVTLTLISMNSQRIEWEHRSSVERLQASEQQLRSMGDNLPAGFIYRYELAEGRRRFDYISGGIEAALGLRAAEVMADAEPLFALLPADMRTRYREDEARSAADLSDFHATLRFDRGDGQLRWLDVRSRPQRRPDGSTFWDGVALDVSERLQAQQALAEHRRQLEDTVERRTRQLAEASQRAEASSLAKSAFLANMSHEIRTPLNAMIGMAYLIRREELSARQSDRLDKLETAARHLLDVLNAVLDLSKIEAGKMELEAVPLRVETIVADVLSMLDEPARAKRLQLASAVEPMPRDLVGDATRLQQALLNYASNAVKFTERGCVTIRALLVEQHESSVLLRFEVQDTGIGIAPEVLPRLFEAFEQADRSTTRRVGGTGLGLAITRRLAELMGGEAGVTSTPGAASTFWFTARLRREPSTPGAEPRHPAGDAEQTLRQRHAGSRVLLAEDNLVNAEVAQALLDEVGLVVDVAGDGRAAVDMALKHDYRVVLMDMQMPGMDGLDASRAIRRHRASGELPIIAMTANAFAEDKARCQEAGMDDFLSKPVDPGALYRLLLRWLERPAGAGVQA</sequence>
<dbReference type="Gene3D" id="3.30.565.10">
    <property type="entry name" value="Histidine kinase-like ATPase, C-terminal domain"/>
    <property type="match status" value="1"/>
</dbReference>
<keyword evidence="12" id="KW-1185">Reference proteome</keyword>
<dbReference type="InterPro" id="IPR036097">
    <property type="entry name" value="HisK_dim/P_sf"/>
</dbReference>
<keyword evidence="7" id="KW-1133">Transmembrane helix</keyword>
<reference evidence="11" key="2">
    <citation type="journal article" date="2020" name="Microorganisms">
        <title>Osmotic Adaptation and Compatible Solute Biosynthesis of Phototrophic Bacteria as Revealed from Genome Analyses.</title>
        <authorList>
            <person name="Imhoff J.F."/>
            <person name="Rahn T."/>
            <person name="Kunzel S."/>
            <person name="Keller A."/>
            <person name="Neulinger S.C."/>
        </authorList>
    </citation>
    <scope>NUCLEOTIDE SEQUENCE</scope>
    <source>
        <strain evidence="11">IM 151</strain>
    </source>
</reference>
<evidence type="ECO:0000259" key="9">
    <source>
        <dbReference type="PROSITE" id="PS50110"/>
    </source>
</evidence>
<evidence type="ECO:0000256" key="7">
    <source>
        <dbReference type="SAM" id="Phobius"/>
    </source>
</evidence>
<dbReference type="SMART" id="SM00387">
    <property type="entry name" value="HATPase_c"/>
    <property type="match status" value="1"/>
</dbReference>
<evidence type="ECO:0000256" key="6">
    <source>
        <dbReference type="SAM" id="MobiDB-lite"/>
    </source>
</evidence>
<dbReference type="InterPro" id="IPR001789">
    <property type="entry name" value="Sig_transdc_resp-reg_receiver"/>
</dbReference>
<feature type="transmembrane region" description="Helical" evidence="7">
    <location>
        <begin position="64"/>
        <end position="84"/>
    </location>
</feature>
<dbReference type="Pfam" id="PF08447">
    <property type="entry name" value="PAS_3"/>
    <property type="match status" value="1"/>
</dbReference>
<feature type="transmembrane region" description="Helical" evidence="7">
    <location>
        <begin position="91"/>
        <end position="110"/>
    </location>
</feature>
<keyword evidence="11" id="KW-0418">Kinase</keyword>
<keyword evidence="5" id="KW-0175">Coiled coil</keyword>
<comment type="caution">
    <text evidence="11">The sequence shown here is derived from an EMBL/GenBank/DDBJ whole genome shotgun (WGS) entry which is preliminary data.</text>
</comment>
<reference evidence="11" key="1">
    <citation type="submission" date="2017-08" db="EMBL/GenBank/DDBJ databases">
        <authorList>
            <person name="Imhoff J.F."/>
            <person name="Rahn T."/>
            <person name="Kuenzel S."/>
            <person name="Neulinger S.C."/>
        </authorList>
    </citation>
    <scope>NUCLEOTIDE SEQUENCE</scope>
    <source>
        <strain evidence="11">IM 151</strain>
    </source>
</reference>
<dbReference type="InterPro" id="IPR003594">
    <property type="entry name" value="HATPase_dom"/>
</dbReference>
<feature type="coiled-coil region" evidence="5">
    <location>
        <begin position="346"/>
        <end position="377"/>
    </location>
</feature>
<dbReference type="NCBIfam" id="TIGR00229">
    <property type="entry name" value="sensory_box"/>
    <property type="match status" value="1"/>
</dbReference>
<dbReference type="InterPro" id="IPR000700">
    <property type="entry name" value="PAS-assoc_C"/>
</dbReference>
<evidence type="ECO:0000256" key="1">
    <source>
        <dbReference type="ARBA" id="ARBA00000085"/>
    </source>
</evidence>
<dbReference type="SUPFAM" id="SSF55874">
    <property type="entry name" value="ATPase domain of HSP90 chaperone/DNA topoisomerase II/histidine kinase"/>
    <property type="match status" value="1"/>
</dbReference>
<evidence type="ECO:0000256" key="3">
    <source>
        <dbReference type="ARBA" id="ARBA00022553"/>
    </source>
</evidence>
<dbReference type="Gene3D" id="3.30.450.20">
    <property type="entry name" value="PAS domain"/>
    <property type="match status" value="1"/>
</dbReference>
<dbReference type="InterPro" id="IPR013655">
    <property type="entry name" value="PAS_fold_3"/>
</dbReference>
<dbReference type="PANTHER" id="PTHR45339:SF3">
    <property type="entry name" value="HISTIDINE KINASE"/>
    <property type="match status" value="1"/>
</dbReference>
<dbReference type="SUPFAM" id="SSF52172">
    <property type="entry name" value="CheY-like"/>
    <property type="match status" value="1"/>
</dbReference>
<gene>
    <name evidence="11" type="ORF">CKO43_07650</name>
</gene>
<dbReference type="SUPFAM" id="SSF55785">
    <property type="entry name" value="PYP-like sensor domain (PAS domain)"/>
    <property type="match status" value="1"/>
</dbReference>
<dbReference type="GO" id="GO:0016301">
    <property type="term" value="F:kinase activity"/>
    <property type="evidence" value="ECO:0007669"/>
    <property type="project" value="UniProtKB-KW"/>
</dbReference>
<dbReference type="PROSITE" id="PS50110">
    <property type="entry name" value="RESPONSE_REGULATORY"/>
    <property type="match status" value="1"/>
</dbReference>
<organism evidence="11 12">
    <name type="scientific">Rubrivivax gelatinosus</name>
    <name type="common">Rhodocyclus gelatinosus</name>
    <name type="synonym">Rhodopseudomonas gelatinosa</name>
    <dbReference type="NCBI Taxonomy" id="28068"/>
    <lineage>
        <taxon>Bacteria</taxon>
        <taxon>Pseudomonadati</taxon>
        <taxon>Pseudomonadota</taxon>
        <taxon>Betaproteobacteria</taxon>
        <taxon>Burkholderiales</taxon>
        <taxon>Sphaerotilaceae</taxon>
        <taxon>Rubrivivax</taxon>
    </lineage>
</organism>
<evidence type="ECO:0000256" key="5">
    <source>
        <dbReference type="SAM" id="Coils"/>
    </source>
</evidence>
<feature type="domain" description="Response regulatory" evidence="9">
    <location>
        <begin position="639"/>
        <end position="755"/>
    </location>
</feature>
<dbReference type="RefSeq" id="WP_200378308.1">
    <property type="nucleotide sequence ID" value="NZ_NRRU01000022.1"/>
</dbReference>
<dbReference type="CDD" id="cd17546">
    <property type="entry name" value="REC_hyHK_CKI1_RcsC-like"/>
    <property type="match status" value="1"/>
</dbReference>
<comment type="catalytic activity">
    <reaction evidence="1">
        <text>ATP + protein L-histidine = ADP + protein N-phospho-L-histidine.</text>
        <dbReference type="EC" id="2.7.13.3"/>
    </reaction>
</comment>
<feature type="modified residue" description="4-aspartylphosphate" evidence="4">
    <location>
        <position position="688"/>
    </location>
</feature>
<feature type="transmembrane region" description="Helical" evidence="7">
    <location>
        <begin position="6"/>
        <end position="25"/>
    </location>
</feature>
<keyword evidence="11" id="KW-0808">Transferase</keyword>
<dbReference type="CDD" id="cd16922">
    <property type="entry name" value="HATPase_EvgS-ArcB-TorS-like"/>
    <property type="match status" value="1"/>
</dbReference>
<dbReference type="PROSITE" id="PS50109">
    <property type="entry name" value="HIS_KIN"/>
    <property type="match status" value="1"/>
</dbReference>
<dbReference type="SUPFAM" id="SSF47384">
    <property type="entry name" value="Homodimeric domain of signal transducing histidine kinase"/>
    <property type="match status" value="1"/>
</dbReference>
<evidence type="ECO:0000256" key="2">
    <source>
        <dbReference type="ARBA" id="ARBA00012438"/>
    </source>
</evidence>
<dbReference type="InterPro" id="IPR004358">
    <property type="entry name" value="Sig_transdc_His_kin-like_C"/>
</dbReference>
<evidence type="ECO:0000256" key="4">
    <source>
        <dbReference type="PROSITE-ProRule" id="PRU00169"/>
    </source>
</evidence>
<dbReference type="EC" id="2.7.13.3" evidence="2"/>
<keyword evidence="7" id="KW-0812">Transmembrane</keyword>
<feature type="domain" description="Histidine kinase" evidence="8">
    <location>
        <begin position="391"/>
        <end position="611"/>
    </location>
</feature>
<dbReference type="EMBL" id="NRRU01000022">
    <property type="protein sequence ID" value="MBK1712652.1"/>
    <property type="molecule type" value="Genomic_DNA"/>
</dbReference>
<proteinExistence type="predicted"/>
<feature type="transmembrane region" description="Helical" evidence="7">
    <location>
        <begin position="116"/>
        <end position="138"/>
    </location>
</feature>
<dbReference type="InterPro" id="IPR011006">
    <property type="entry name" value="CheY-like_superfamily"/>
</dbReference>
<evidence type="ECO:0000313" key="12">
    <source>
        <dbReference type="Proteomes" id="UP001041814"/>
    </source>
</evidence>
<dbReference type="InterPro" id="IPR000014">
    <property type="entry name" value="PAS"/>
</dbReference>
<feature type="region of interest" description="Disordered" evidence="6">
    <location>
        <begin position="612"/>
        <end position="631"/>
    </location>
</feature>
<evidence type="ECO:0000259" key="10">
    <source>
        <dbReference type="PROSITE" id="PS50113"/>
    </source>
</evidence>
<dbReference type="SMART" id="SM00448">
    <property type="entry name" value="REC"/>
    <property type="match status" value="1"/>
</dbReference>
<keyword evidence="7" id="KW-0472">Membrane</keyword>
<keyword evidence="3 4" id="KW-0597">Phosphoprotein</keyword>
<dbReference type="PROSITE" id="PS50113">
    <property type="entry name" value="PAC"/>
    <property type="match status" value="1"/>
</dbReference>
<dbReference type="Pfam" id="PF00072">
    <property type="entry name" value="Response_reg"/>
    <property type="match status" value="1"/>
</dbReference>
<dbReference type="Proteomes" id="UP001041814">
    <property type="component" value="Unassembled WGS sequence"/>
</dbReference>
<dbReference type="Gene3D" id="3.40.50.2300">
    <property type="match status" value="1"/>
</dbReference>
<evidence type="ECO:0000259" key="8">
    <source>
        <dbReference type="PROSITE" id="PS50109"/>
    </source>
</evidence>
<dbReference type="CDD" id="cd00082">
    <property type="entry name" value="HisKA"/>
    <property type="match status" value="1"/>
</dbReference>